<feature type="transmembrane region" description="Helical" evidence="1">
    <location>
        <begin position="440"/>
        <end position="460"/>
    </location>
</feature>
<comment type="caution">
    <text evidence="2">The sequence shown here is derived from an EMBL/GenBank/DDBJ whole genome shotgun (WGS) entry which is preliminary data.</text>
</comment>
<dbReference type="RefSeq" id="WP_346046792.1">
    <property type="nucleotide sequence ID" value="NZ_BAAACP010000023.1"/>
</dbReference>
<feature type="transmembrane region" description="Helical" evidence="1">
    <location>
        <begin position="566"/>
        <end position="583"/>
    </location>
</feature>
<accession>A0ABN1M9Y6</accession>
<evidence type="ECO:0008006" key="4">
    <source>
        <dbReference type="Google" id="ProtNLM"/>
    </source>
</evidence>
<feature type="transmembrane region" description="Helical" evidence="1">
    <location>
        <begin position="383"/>
        <end position="401"/>
    </location>
</feature>
<keyword evidence="3" id="KW-1185">Reference proteome</keyword>
<proteinExistence type="predicted"/>
<evidence type="ECO:0000256" key="1">
    <source>
        <dbReference type="SAM" id="Phobius"/>
    </source>
</evidence>
<dbReference type="Pfam" id="PF18949">
    <property type="entry name" value="DUF5693"/>
    <property type="match status" value="1"/>
</dbReference>
<protein>
    <recommendedName>
        <fullName evidence="4">Membrane transport protein MMPL domain-containing protein</fullName>
    </recommendedName>
</protein>
<evidence type="ECO:0000313" key="3">
    <source>
        <dbReference type="Proteomes" id="UP001400965"/>
    </source>
</evidence>
<sequence length="653" mass="74938">MKKNLKGMFALVFIIALALGSGILLNRIKEESKNNTYEIGISEDSISNMDKNELKYFYEQMNQEGIKSIIVKNESLYQISKYRSLQISDLATFLNKNKIYKNIDIPKDASKENIVISLDKNNFLKSELYIIETYLSKYKVLNNKDKMIFYIDSKMMINDNGKKVENPILTNQFFIDEKKVNKIKLNKFNTVLAIANIQNENNQKLLLDQIKYMSKIYDVYQVQLRGQSLFGYPNNIGNYFKELQKNKITVFLTEFQNSVGLTTYSKLNKGNITRAHEVNVNELHLNKNQLAARISRAIKERNIRFISINDFINYKNSGSVENSVNDLMYSIKEAKEQIGDKYNIGIAKPVPIIQQYNVAIIFVCIAFAALVAITFLSLFEKNLKLSIALFSIVILGSIFVVKSDIDILIKLYTFSTAIIGAFAAIVIPYKSNLKSFLVKYIISATIAISTGMIIASIMYGTDYMLKLKSFSGVKFLYVLPPVLTAIWVILNLNIDKIKDMKSLKSIKHEVINRFKNLKLYHFVIGICILTVLYIYITRSGNGGNASEFELKIRAFMEKVLYVRPRTKEFLIGYPALFMAYYLYNKNIKNSQYILILGSIATMSTVNTFTHLHTPFIYSLLRTIYGVVFGTGIGILYIFIFNVLIKFIYNKKRI</sequence>
<keyword evidence="1" id="KW-0472">Membrane</keyword>
<dbReference type="Proteomes" id="UP001400965">
    <property type="component" value="Unassembled WGS sequence"/>
</dbReference>
<reference evidence="2 3" key="1">
    <citation type="journal article" date="2019" name="Int. J. Syst. Evol. Microbiol.">
        <title>The Global Catalogue of Microorganisms (GCM) 10K type strain sequencing project: providing services to taxonomists for standard genome sequencing and annotation.</title>
        <authorList>
            <consortium name="The Broad Institute Genomics Platform"/>
            <consortium name="The Broad Institute Genome Sequencing Center for Infectious Disease"/>
            <person name="Wu L."/>
            <person name="Ma J."/>
        </authorList>
    </citation>
    <scope>NUCLEOTIDE SEQUENCE [LARGE SCALE GENOMIC DNA]</scope>
    <source>
        <strain evidence="2 3">JCM 6486</strain>
    </source>
</reference>
<keyword evidence="1" id="KW-1133">Transmembrane helix</keyword>
<feature type="transmembrane region" description="Helical" evidence="1">
    <location>
        <begin position="407"/>
        <end position="428"/>
    </location>
</feature>
<dbReference type="EMBL" id="BAAACP010000023">
    <property type="protein sequence ID" value="GAA0866119.1"/>
    <property type="molecule type" value="Genomic_DNA"/>
</dbReference>
<feature type="transmembrane region" description="Helical" evidence="1">
    <location>
        <begin position="592"/>
        <end position="611"/>
    </location>
</feature>
<organism evidence="2 3">
    <name type="scientific">Paraclostridium tenue</name>
    <dbReference type="NCBI Taxonomy" id="1737"/>
    <lineage>
        <taxon>Bacteria</taxon>
        <taxon>Bacillati</taxon>
        <taxon>Bacillota</taxon>
        <taxon>Clostridia</taxon>
        <taxon>Peptostreptococcales</taxon>
        <taxon>Peptostreptococcaceae</taxon>
        <taxon>Paraclostridium</taxon>
    </lineage>
</organism>
<evidence type="ECO:0000313" key="2">
    <source>
        <dbReference type="EMBL" id="GAA0866119.1"/>
    </source>
</evidence>
<gene>
    <name evidence="2" type="ORF">GCM10008917_26290</name>
</gene>
<name>A0ABN1M9Y6_9FIRM</name>
<dbReference type="InterPro" id="IPR043748">
    <property type="entry name" value="DUF5693"/>
</dbReference>
<feature type="transmembrane region" description="Helical" evidence="1">
    <location>
        <begin position="519"/>
        <end position="536"/>
    </location>
</feature>
<feature type="transmembrane region" description="Helical" evidence="1">
    <location>
        <begin position="356"/>
        <end position="376"/>
    </location>
</feature>
<feature type="transmembrane region" description="Helical" evidence="1">
    <location>
        <begin position="623"/>
        <end position="648"/>
    </location>
</feature>
<feature type="transmembrane region" description="Helical" evidence="1">
    <location>
        <begin position="475"/>
        <end position="494"/>
    </location>
</feature>
<keyword evidence="1" id="KW-0812">Transmembrane</keyword>